<dbReference type="Gene3D" id="3.90.1200.10">
    <property type="match status" value="1"/>
</dbReference>
<gene>
    <name evidence="3" type="ORF">A3B13_02195</name>
</gene>
<evidence type="ECO:0000259" key="2">
    <source>
        <dbReference type="Pfam" id="PF01636"/>
    </source>
</evidence>
<dbReference type="InterPro" id="IPR002575">
    <property type="entry name" value="Aminoglycoside_PTrfase"/>
</dbReference>
<dbReference type="SUPFAM" id="SSF56112">
    <property type="entry name" value="Protein kinase-like (PK-like)"/>
    <property type="match status" value="1"/>
</dbReference>
<dbReference type="EMBL" id="MHKZ01000016">
    <property type="protein sequence ID" value="OGZ00620.1"/>
    <property type="molecule type" value="Genomic_DNA"/>
</dbReference>
<organism evidence="3 4">
    <name type="scientific">Candidatus Liptonbacteria bacterium RIFCSPLOWO2_01_FULL_45_15</name>
    <dbReference type="NCBI Taxonomy" id="1798649"/>
    <lineage>
        <taxon>Bacteria</taxon>
        <taxon>Candidatus Liptoniibacteriota</taxon>
    </lineage>
</organism>
<name>A0A1G2CIP7_9BACT</name>
<dbReference type="PANTHER" id="PTHR21064">
    <property type="entry name" value="AMINOGLYCOSIDE PHOSPHOTRANSFERASE DOMAIN-CONTAINING PROTEIN-RELATED"/>
    <property type="match status" value="1"/>
</dbReference>
<dbReference type="Proteomes" id="UP000176287">
    <property type="component" value="Unassembled WGS sequence"/>
</dbReference>
<dbReference type="STRING" id="1798649.A3B13_02195"/>
<evidence type="ECO:0000313" key="3">
    <source>
        <dbReference type="EMBL" id="OGZ00620.1"/>
    </source>
</evidence>
<evidence type="ECO:0000256" key="1">
    <source>
        <dbReference type="ARBA" id="ARBA00038240"/>
    </source>
</evidence>
<feature type="domain" description="Aminoglycoside phosphotransferase" evidence="2">
    <location>
        <begin position="31"/>
        <end position="259"/>
    </location>
</feature>
<sequence length="315" mass="36293">MYKLEPQNQLLITKKSIAKILGAYAISDFSFEPISEGIANMSLIIESGVKKYMLRVYAQGRKTDEDIAFEISFQDYLRTRGIPVPAIYPNTEGKELSILEINGKRWQFILMQFVEGKSVTIHPAPELITELANLQARMHLLGMEFIKVTDRPKHLWIDLHDSLARKLESTPVKDKDVLDFIARVKSYNYPLDPNLPYGYNHLDIDFDGNVLTKDNKVSGIVDFDDLKYSPLIVCLGYSLWNILDDEGIDAMRSYLKEYEKVRPLTYVEHEALPHIVLFRNYVIGIVRLLLWDEVTPIADIENILKLEKEIPLISF</sequence>
<dbReference type="InterPro" id="IPR011009">
    <property type="entry name" value="Kinase-like_dom_sf"/>
</dbReference>
<dbReference type="Pfam" id="PF01636">
    <property type="entry name" value="APH"/>
    <property type="match status" value="1"/>
</dbReference>
<dbReference type="AlphaFoldDB" id="A0A1G2CIP7"/>
<comment type="similarity">
    <text evidence="1">Belongs to the pseudomonas-type ThrB family.</text>
</comment>
<evidence type="ECO:0000313" key="4">
    <source>
        <dbReference type="Proteomes" id="UP000176287"/>
    </source>
</evidence>
<reference evidence="3 4" key="1">
    <citation type="journal article" date="2016" name="Nat. Commun.">
        <title>Thousands of microbial genomes shed light on interconnected biogeochemical processes in an aquifer system.</title>
        <authorList>
            <person name="Anantharaman K."/>
            <person name="Brown C.T."/>
            <person name="Hug L.A."/>
            <person name="Sharon I."/>
            <person name="Castelle C.J."/>
            <person name="Probst A.J."/>
            <person name="Thomas B.C."/>
            <person name="Singh A."/>
            <person name="Wilkins M.J."/>
            <person name="Karaoz U."/>
            <person name="Brodie E.L."/>
            <person name="Williams K.H."/>
            <person name="Hubbard S.S."/>
            <person name="Banfield J.F."/>
        </authorList>
    </citation>
    <scope>NUCLEOTIDE SEQUENCE [LARGE SCALE GENOMIC DNA]</scope>
</reference>
<dbReference type="GO" id="GO:0019202">
    <property type="term" value="F:amino acid kinase activity"/>
    <property type="evidence" value="ECO:0007669"/>
    <property type="project" value="TreeGrafter"/>
</dbReference>
<comment type="caution">
    <text evidence="3">The sequence shown here is derived from an EMBL/GenBank/DDBJ whole genome shotgun (WGS) entry which is preliminary data.</text>
</comment>
<protein>
    <recommendedName>
        <fullName evidence="2">Aminoglycoside phosphotransferase domain-containing protein</fullName>
    </recommendedName>
</protein>
<dbReference type="Gene3D" id="3.30.200.20">
    <property type="entry name" value="Phosphorylase Kinase, domain 1"/>
    <property type="match status" value="1"/>
</dbReference>
<proteinExistence type="inferred from homology"/>
<dbReference type="InterPro" id="IPR050249">
    <property type="entry name" value="Pseudomonas-type_ThrB"/>
</dbReference>
<dbReference type="PANTHER" id="PTHR21064:SF6">
    <property type="entry name" value="AMINOGLYCOSIDE PHOSPHOTRANSFERASE DOMAIN-CONTAINING PROTEIN"/>
    <property type="match status" value="1"/>
</dbReference>
<accession>A0A1G2CIP7</accession>